<name>A0A7J7J5Z7_BUGNE</name>
<reference evidence="2" key="1">
    <citation type="submission" date="2020-06" db="EMBL/GenBank/DDBJ databases">
        <title>Draft genome of Bugula neritina, a colonial animal packing powerful symbionts and potential medicines.</title>
        <authorList>
            <person name="Rayko M."/>
        </authorList>
    </citation>
    <scope>NUCLEOTIDE SEQUENCE [LARGE SCALE GENOMIC DNA]</scope>
    <source>
        <strain evidence="2">Kwan_BN1</strain>
    </source>
</reference>
<dbReference type="AlphaFoldDB" id="A0A7J7J5Z7"/>
<organism evidence="2 3">
    <name type="scientific">Bugula neritina</name>
    <name type="common">Brown bryozoan</name>
    <name type="synonym">Sertularia neritina</name>
    <dbReference type="NCBI Taxonomy" id="10212"/>
    <lineage>
        <taxon>Eukaryota</taxon>
        <taxon>Metazoa</taxon>
        <taxon>Spiralia</taxon>
        <taxon>Lophotrochozoa</taxon>
        <taxon>Bryozoa</taxon>
        <taxon>Gymnolaemata</taxon>
        <taxon>Cheilostomatida</taxon>
        <taxon>Flustrina</taxon>
        <taxon>Buguloidea</taxon>
        <taxon>Bugulidae</taxon>
        <taxon>Bugula</taxon>
    </lineage>
</organism>
<feature type="signal peptide" evidence="1">
    <location>
        <begin position="1"/>
        <end position="17"/>
    </location>
</feature>
<gene>
    <name evidence="2" type="ORF">EB796_020102</name>
</gene>
<protein>
    <submittedName>
        <fullName evidence="2">Uncharacterized protein</fullName>
    </submittedName>
</protein>
<feature type="chain" id="PRO_5029769240" evidence="1">
    <location>
        <begin position="18"/>
        <end position="84"/>
    </location>
</feature>
<dbReference type="Proteomes" id="UP000593567">
    <property type="component" value="Unassembled WGS sequence"/>
</dbReference>
<evidence type="ECO:0000313" key="3">
    <source>
        <dbReference type="Proteomes" id="UP000593567"/>
    </source>
</evidence>
<accession>A0A7J7J5Z7</accession>
<dbReference type="EMBL" id="VXIV02002997">
    <property type="protein sequence ID" value="KAF6021592.1"/>
    <property type="molecule type" value="Genomic_DNA"/>
</dbReference>
<proteinExistence type="predicted"/>
<sequence length="84" mass="9388">MKVIAILLAVCLSLVSANYYPYHNYHNKGYGPSNYGYHGPSNYGYYGNHHKGHGPYGPYGYYNNHNKHHPKTGFSGSANFGFGK</sequence>
<evidence type="ECO:0000313" key="2">
    <source>
        <dbReference type="EMBL" id="KAF6021592.1"/>
    </source>
</evidence>
<comment type="caution">
    <text evidence="2">The sequence shown here is derived from an EMBL/GenBank/DDBJ whole genome shotgun (WGS) entry which is preliminary data.</text>
</comment>
<keyword evidence="3" id="KW-1185">Reference proteome</keyword>
<keyword evidence="1" id="KW-0732">Signal</keyword>
<evidence type="ECO:0000256" key="1">
    <source>
        <dbReference type="SAM" id="SignalP"/>
    </source>
</evidence>